<feature type="domain" description="PXA" evidence="6">
    <location>
        <begin position="102"/>
        <end position="291"/>
    </location>
</feature>
<dbReference type="PROSITE" id="PS50132">
    <property type="entry name" value="RGS"/>
    <property type="match status" value="1"/>
</dbReference>
<dbReference type="Pfam" id="PF02194">
    <property type="entry name" value="PXA"/>
    <property type="match status" value="1"/>
</dbReference>
<evidence type="ECO:0000256" key="3">
    <source>
        <dbReference type="SAM" id="Phobius"/>
    </source>
</evidence>
<keyword evidence="3" id="KW-0472">Membrane</keyword>
<dbReference type="SUPFAM" id="SSF48097">
    <property type="entry name" value="Regulator of G-protein signaling, RGS"/>
    <property type="match status" value="1"/>
</dbReference>
<dbReference type="CDD" id="cd06876">
    <property type="entry name" value="PX_MDM1p"/>
    <property type="match status" value="1"/>
</dbReference>
<dbReference type="GO" id="GO:0035091">
    <property type="term" value="F:phosphatidylinositol binding"/>
    <property type="evidence" value="ECO:0007669"/>
    <property type="project" value="InterPro"/>
</dbReference>
<feature type="compositionally biased region" description="Low complexity" evidence="2">
    <location>
        <begin position="583"/>
        <end position="596"/>
    </location>
</feature>
<evidence type="ECO:0000256" key="1">
    <source>
        <dbReference type="ARBA" id="ARBA00010883"/>
    </source>
</evidence>
<evidence type="ECO:0008006" key="9">
    <source>
        <dbReference type="Google" id="ProtNLM"/>
    </source>
</evidence>
<comment type="caution">
    <text evidence="7">The sequence shown here is derived from an EMBL/GenBank/DDBJ whole genome shotgun (WGS) entry which is preliminary data.</text>
</comment>
<accession>A0AAD9ZGS5</accession>
<dbReference type="InterPro" id="IPR036871">
    <property type="entry name" value="PX_dom_sf"/>
</dbReference>
<dbReference type="Pfam" id="PF08628">
    <property type="entry name" value="Nexin_C"/>
    <property type="match status" value="1"/>
</dbReference>
<dbReference type="PANTHER" id="PTHR22775:SF3">
    <property type="entry name" value="SORTING NEXIN-13"/>
    <property type="match status" value="1"/>
</dbReference>
<dbReference type="InterPro" id="IPR044926">
    <property type="entry name" value="RGS_subdomain_2"/>
</dbReference>
<name>A0AAD9ZGS5_9LECA</name>
<comment type="similarity">
    <text evidence="1">Belongs to the sorting nexin family.</text>
</comment>
<keyword evidence="3" id="KW-1133">Transmembrane helix</keyword>
<keyword evidence="3" id="KW-0812">Transmembrane</keyword>
<dbReference type="InterPro" id="IPR001683">
    <property type="entry name" value="PX_dom"/>
</dbReference>
<dbReference type="AlphaFoldDB" id="A0AAD9ZGS5"/>
<organism evidence="7 8">
    <name type="scientific">Lepraria neglecta</name>
    <dbReference type="NCBI Taxonomy" id="209136"/>
    <lineage>
        <taxon>Eukaryota</taxon>
        <taxon>Fungi</taxon>
        <taxon>Dikarya</taxon>
        <taxon>Ascomycota</taxon>
        <taxon>Pezizomycotina</taxon>
        <taxon>Lecanoromycetes</taxon>
        <taxon>OSLEUM clade</taxon>
        <taxon>Lecanoromycetidae</taxon>
        <taxon>Lecanorales</taxon>
        <taxon>Lecanorineae</taxon>
        <taxon>Stereocaulaceae</taxon>
        <taxon>Lepraria</taxon>
    </lineage>
</organism>
<feature type="transmembrane region" description="Helical" evidence="3">
    <location>
        <begin position="7"/>
        <end position="25"/>
    </location>
</feature>
<dbReference type="SMART" id="SM00315">
    <property type="entry name" value="RGS"/>
    <property type="match status" value="1"/>
</dbReference>
<reference evidence="7" key="1">
    <citation type="submission" date="2022-11" db="EMBL/GenBank/DDBJ databases">
        <title>Chromosomal genome sequence assembly and mating type (MAT) locus characterization of the leprose asexual lichenized fungus Lepraria neglecta (Nyl.) Erichsen.</title>
        <authorList>
            <person name="Allen J.L."/>
            <person name="Pfeffer B."/>
        </authorList>
    </citation>
    <scope>NUCLEOTIDE SEQUENCE</scope>
    <source>
        <strain evidence="7">Allen 5258</strain>
    </source>
</reference>
<evidence type="ECO:0000259" key="5">
    <source>
        <dbReference type="PROSITE" id="PS50195"/>
    </source>
</evidence>
<dbReference type="EMBL" id="JASNWA010000004">
    <property type="protein sequence ID" value="KAK3176379.1"/>
    <property type="molecule type" value="Genomic_DNA"/>
</dbReference>
<feature type="domain" description="RGS" evidence="4">
    <location>
        <begin position="419"/>
        <end position="558"/>
    </location>
</feature>
<dbReference type="InterPro" id="IPR036305">
    <property type="entry name" value="RGS_sf"/>
</dbReference>
<dbReference type="PROSITE" id="PS50195">
    <property type="entry name" value="PX"/>
    <property type="match status" value="1"/>
</dbReference>
<dbReference type="SMART" id="SM00313">
    <property type="entry name" value="PXA"/>
    <property type="match status" value="1"/>
</dbReference>
<proteinExistence type="inferred from homology"/>
<dbReference type="Gene3D" id="1.10.167.10">
    <property type="entry name" value="Regulator of G-protein Signalling 4, domain 2"/>
    <property type="match status" value="1"/>
</dbReference>
<feature type="compositionally biased region" description="Polar residues" evidence="2">
    <location>
        <begin position="600"/>
        <end position="644"/>
    </location>
</feature>
<evidence type="ECO:0000313" key="8">
    <source>
        <dbReference type="Proteomes" id="UP001276659"/>
    </source>
</evidence>
<dbReference type="Pfam" id="PF00615">
    <property type="entry name" value="RGS"/>
    <property type="match status" value="1"/>
</dbReference>
<dbReference type="Gene3D" id="3.30.1520.10">
    <property type="entry name" value="Phox-like domain"/>
    <property type="match status" value="1"/>
</dbReference>
<dbReference type="InterPro" id="IPR016137">
    <property type="entry name" value="RGS"/>
</dbReference>
<feature type="region of interest" description="Disordered" evidence="2">
    <location>
        <begin position="564"/>
        <end position="652"/>
    </location>
</feature>
<evidence type="ECO:0000259" key="4">
    <source>
        <dbReference type="PROSITE" id="PS50132"/>
    </source>
</evidence>
<dbReference type="PANTHER" id="PTHR22775">
    <property type="entry name" value="SORTING NEXIN"/>
    <property type="match status" value="1"/>
</dbReference>
<evidence type="ECO:0000259" key="6">
    <source>
        <dbReference type="PROSITE" id="PS51207"/>
    </source>
</evidence>
<dbReference type="SMART" id="SM00312">
    <property type="entry name" value="PX"/>
    <property type="match status" value="1"/>
</dbReference>
<gene>
    <name evidence="7" type="ORF">OEA41_007702</name>
</gene>
<dbReference type="Proteomes" id="UP001276659">
    <property type="component" value="Unassembled WGS sequence"/>
</dbReference>
<feature type="region of interest" description="Disordered" evidence="2">
    <location>
        <begin position="306"/>
        <end position="325"/>
    </location>
</feature>
<protein>
    <recommendedName>
        <fullName evidence="9">Intermediate filament protein</fullName>
    </recommendedName>
</protein>
<dbReference type="InterPro" id="IPR013937">
    <property type="entry name" value="Sorting_nexin_C"/>
</dbReference>
<dbReference type="SUPFAM" id="SSF64268">
    <property type="entry name" value="PX domain"/>
    <property type="match status" value="1"/>
</dbReference>
<feature type="transmembrane region" description="Helical" evidence="3">
    <location>
        <begin position="31"/>
        <end position="53"/>
    </location>
</feature>
<sequence length="1248" mass="140144">MALRDRDVFLATFIVFVAWGFLISWAPVLRFLGYAFVAGASIAFLTLAGLVLLSSRKKQNVGQLARERSRNVAFVAPDTWQEETAWLSCKATYRKASLYPPSFVISDSIDGLLEWILRDYVTSWYGKISPSPNFINEIDHCVRTSLVNIRDRIFGEDIVEVAVSRIVPLVTTHLRDFYEAERAVRGKNLNRNVTESSELDLAIAGKYREGKLHAAASLAYADLKLIQQDYLRRIVVRLLPAVLPESMIKSRAVSVLIKEIVSCTVLAPLMQILSDPDTWNQLMEAYGRTMLQDRKTVRKLRAALDQHASPAPKAPRAHTFPRISSGDDERKFERFIRAIRQCNNLSEARRFRSEIASQLKRESMMEGQDQIYLRRLETGKHLLDQRVGKLSAVGGTSGARMPQPDFRNGNHTSRLLNATITEVLHDATGLSYFMEYMDRQRLMTYVQFWIVVDGFRNPLEDDLQTEDPFSGTQTQWTDSDRMDIAQISEAYLSKPELKVPEESKEAVRAFLRAGSGATMAQYLRARTTVLKAQSGVLQEMDEVHFPGFKKSDLFYKYLTSDDASARVPTRPPVRALKQPSVASIPESPSRPSPISRVGSRVNNASNTELRRNATSTSDLKSTAKATDDAQSAQTRRSLDINTSGPLFDDDIDDERMAQSTRSLDDDSINGDHVPGDQDQIVEAMEVALNNIMTDDPKEDEPRDSIFDSAEPSFLSSRLVDSPRSSGEFKRAETIISEKDRGKPNLASLGLVTTSSRIGVFSDNDLFGDEEKFLGDEQTDPELSADEKSVDEEIHQAAPGDLGLAEAISALTVDIERLAAQDSVVDTLTRKAELTNNVAELRILGKSKSSLQREIRRKELQRQQYIVQESDNSLYGRANIRIKSIMVGKEDDGQEFALYVIEVQRKAGENMSAASWAVARRYSEFHDLHQRLRNIYPAVRNLEFPRRRLVMKLQRDFLHKRRISLEKYLRELLQLPAVCRSRDLRAFLSQSAIISTTDSTRDGERRDIISRIYNSVTDGMDEFLGNVPVLDQLSLAGQNLIAAATSQFNTMQPTGTGAPLPIAPEDPIQNDEARAELLAFEPNAPNTNRADQLEPFVKPICDIFLEAFDLQRGNNWLRGRAVVVVLHQLLGGTVERKVREMTRSLFSEASVLKYVSLLKETIWPNGQMRMESVARTDSQKAHTRVEASVMLATLIPDVAGNVVGKANAQAASRRIFATVNNQRLTTSLAFEVLDEIVDVLFPKAEVRKL</sequence>
<evidence type="ECO:0000256" key="2">
    <source>
        <dbReference type="SAM" id="MobiDB-lite"/>
    </source>
</evidence>
<keyword evidence="8" id="KW-1185">Reference proteome</keyword>
<dbReference type="Pfam" id="PF00787">
    <property type="entry name" value="PX"/>
    <property type="match status" value="1"/>
</dbReference>
<feature type="domain" description="PX" evidence="5">
    <location>
        <begin position="876"/>
        <end position="994"/>
    </location>
</feature>
<dbReference type="PROSITE" id="PS51207">
    <property type="entry name" value="PXA"/>
    <property type="match status" value="1"/>
</dbReference>
<evidence type="ECO:0000313" key="7">
    <source>
        <dbReference type="EMBL" id="KAK3176379.1"/>
    </source>
</evidence>
<dbReference type="InterPro" id="IPR003114">
    <property type="entry name" value="Phox_assoc"/>
</dbReference>